<keyword evidence="8" id="KW-0418">Kinase</keyword>
<comment type="subcellular location">
    <subcellularLocation>
        <location evidence="1">Cytoplasm</location>
    </subcellularLocation>
</comment>
<dbReference type="PROSITE" id="PS51094">
    <property type="entry name" value="PTS_EIIA_TYPE_2"/>
    <property type="match status" value="1"/>
</dbReference>
<dbReference type="SUPFAM" id="SSF55804">
    <property type="entry name" value="Phoshotransferase/anion transport protein"/>
    <property type="match status" value="1"/>
</dbReference>
<evidence type="ECO:0000256" key="1">
    <source>
        <dbReference type="ARBA" id="ARBA00004496"/>
    </source>
</evidence>
<dbReference type="CDD" id="cd00211">
    <property type="entry name" value="PTS_IIA_fru"/>
    <property type="match status" value="1"/>
</dbReference>
<keyword evidence="4" id="KW-0963">Cytoplasm</keyword>
<organism evidence="13 14">
    <name type="scientific">Salinicoccus sesuvii</name>
    <dbReference type="NCBI Taxonomy" id="868281"/>
    <lineage>
        <taxon>Bacteria</taxon>
        <taxon>Bacillati</taxon>
        <taxon>Bacillota</taxon>
        <taxon>Bacilli</taxon>
        <taxon>Bacillales</taxon>
        <taxon>Staphylococcaceae</taxon>
        <taxon>Salinicoccus</taxon>
    </lineage>
</organism>
<keyword evidence="5" id="KW-0597">Phosphoprotein</keyword>
<evidence type="ECO:0000256" key="11">
    <source>
        <dbReference type="ARBA" id="ARBA00042072"/>
    </source>
</evidence>
<dbReference type="InterPro" id="IPR051351">
    <property type="entry name" value="Ascorbate-PTS_EIIA_comp"/>
</dbReference>
<dbReference type="PANTHER" id="PTHR36203">
    <property type="entry name" value="ASCORBATE-SPECIFIC PTS SYSTEM EIIA COMPONENT"/>
    <property type="match status" value="1"/>
</dbReference>
<keyword evidence="14" id="KW-1185">Reference proteome</keyword>
<proteinExistence type="predicted"/>
<evidence type="ECO:0000256" key="9">
    <source>
        <dbReference type="ARBA" id="ARBA00037387"/>
    </source>
</evidence>
<dbReference type="EMBL" id="JBHRVQ010000001">
    <property type="protein sequence ID" value="MFC3389078.1"/>
    <property type="molecule type" value="Genomic_DNA"/>
</dbReference>
<sequence>MLKNYLTEETIVIEDNITSWESAITLASQPLLESNKIKQGYVDEMIDNVKKLGPYIVISPQIAIAHSRPNGFVNEVSLSLLKLNEPVNFSEEDHEASLIFVLAAIDNEQHLGILRSLAEKLGDSKNVTRLIEASSKKEIIDILN</sequence>
<evidence type="ECO:0000256" key="8">
    <source>
        <dbReference type="ARBA" id="ARBA00022777"/>
    </source>
</evidence>
<evidence type="ECO:0000256" key="7">
    <source>
        <dbReference type="ARBA" id="ARBA00022683"/>
    </source>
</evidence>
<feature type="domain" description="PTS EIIA type-2" evidence="12">
    <location>
        <begin position="4"/>
        <end position="144"/>
    </location>
</feature>
<dbReference type="PANTHER" id="PTHR36203:SF1">
    <property type="entry name" value="ASCORBATE-SPECIFIC PTS SYSTEM EIIA COMPONENT"/>
    <property type="match status" value="1"/>
</dbReference>
<evidence type="ECO:0000256" key="3">
    <source>
        <dbReference type="ARBA" id="ARBA00022448"/>
    </source>
</evidence>
<evidence type="ECO:0000313" key="13">
    <source>
        <dbReference type="EMBL" id="MFC3389078.1"/>
    </source>
</evidence>
<keyword evidence="3" id="KW-0813">Transport</keyword>
<evidence type="ECO:0000256" key="10">
    <source>
        <dbReference type="ARBA" id="ARBA00041175"/>
    </source>
</evidence>
<name>A0ABV7N8S1_9STAP</name>
<reference evidence="14" key="1">
    <citation type="journal article" date="2019" name="Int. J. Syst. Evol. Microbiol.">
        <title>The Global Catalogue of Microorganisms (GCM) 10K type strain sequencing project: providing services to taxonomists for standard genome sequencing and annotation.</title>
        <authorList>
            <consortium name="The Broad Institute Genomics Platform"/>
            <consortium name="The Broad Institute Genome Sequencing Center for Infectious Disease"/>
            <person name="Wu L."/>
            <person name="Ma J."/>
        </authorList>
    </citation>
    <scope>NUCLEOTIDE SEQUENCE [LARGE SCALE GENOMIC DNA]</scope>
    <source>
        <strain evidence="14">CCM 7756</strain>
    </source>
</reference>
<dbReference type="Gene3D" id="3.40.930.10">
    <property type="entry name" value="Mannitol-specific EII, Chain A"/>
    <property type="match status" value="1"/>
</dbReference>
<evidence type="ECO:0000313" key="14">
    <source>
        <dbReference type="Proteomes" id="UP001595637"/>
    </source>
</evidence>
<dbReference type="RefSeq" id="WP_380655549.1">
    <property type="nucleotide sequence ID" value="NZ_JBHRVQ010000001.1"/>
</dbReference>
<keyword evidence="13" id="KW-0762">Sugar transport</keyword>
<evidence type="ECO:0000256" key="2">
    <source>
        <dbReference type="ARBA" id="ARBA00011798"/>
    </source>
</evidence>
<evidence type="ECO:0000256" key="6">
    <source>
        <dbReference type="ARBA" id="ARBA00022679"/>
    </source>
</evidence>
<dbReference type="Pfam" id="PF00359">
    <property type="entry name" value="PTS_EIIA_2"/>
    <property type="match status" value="1"/>
</dbReference>
<gene>
    <name evidence="13" type="ORF">ACFOEO_10875</name>
</gene>
<dbReference type="InterPro" id="IPR016152">
    <property type="entry name" value="PTrfase/Anion_transptr"/>
</dbReference>
<accession>A0ABV7N8S1</accession>
<evidence type="ECO:0000259" key="12">
    <source>
        <dbReference type="PROSITE" id="PS51094"/>
    </source>
</evidence>
<evidence type="ECO:0000256" key="5">
    <source>
        <dbReference type="ARBA" id="ARBA00022553"/>
    </source>
</evidence>
<comment type="function">
    <text evidence="9">The phosphoenolpyruvate-dependent sugar phosphotransferase system (sugar PTS), a major carbohydrate active transport system, catalyzes the phosphorylation of incoming sugar substrates concomitantly with their translocation across the cell membrane. The enzyme II UlaABC PTS system is involved in ascorbate transport.</text>
</comment>
<comment type="subunit">
    <text evidence="2">Homodimer or homotrimer. Seems to be a monomer when not phosphorylated.</text>
</comment>
<dbReference type="Proteomes" id="UP001595637">
    <property type="component" value="Unassembled WGS sequence"/>
</dbReference>
<protein>
    <recommendedName>
        <fullName evidence="10">Ascorbate-specific PTS system EIIA component</fullName>
    </recommendedName>
    <alternativeName>
        <fullName evidence="11">Ascorbate-specific phosphotransferase enzyme IIA component</fullName>
    </alternativeName>
</protein>
<keyword evidence="7" id="KW-0598">Phosphotransferase system</keyword>
<evidence type="ECO:0000256" key="4">
    <source>
        <dbReference type="ARBA" id="ARBA00022490"/>
    </source>
</evidence>
<dbReference type="InterPro" id="IPR002178">
    <property type="entry name" value="PTS_EIIA_type-2_dom"/>
</dbReference>
<comment type="caution">
    <text evidence="13">The sequence shown here is derived from an EMBL/GenBank/DDBJ whole genome shotgun (WGS) entry which is preliminary data.</text>
</comment>
<keyword evidence="6" id="KW-0808">Transferase</keyword>